<dbReference type="InterPro" id="IPR014820">
    <property type="entry name" value="PriCT_1"/>
</dbReference>
<feature type="domain" description="Primase C-terminal 1" evidence="1">
    <location>
        <begin position="267"/>
        <end position="326"/>
    </location>
</feature>
<dbReference type="AlphaFoldDB" id="A0A1B1S5W8"/>
<dbReference type="Pfam" id="PF08708">
    <property type="entry name" value="PriCT_1"/>
    <property type="match status" value="1"/>
</dbReference>
<geneLocation type="plasmid" evidence="2 3">
    <name>pPS15-1</name>
</geneLocation>
<keyword evidence="2" id="KW-0614">Plasmid</keyword>
<protein>
    <recommendedName>
        <fullName evidence="1">Primase C-terminal 1 domain-containing protein</fullName>
    </recommendedName>
</protein>
<evidence type="ECO:0000313" key="2">
    <source>
        <dbReference type="EMBL" id="ANU28588.1"/>
    </source>
</evidence>
<evidence type="ECO:0000259" key="1">
    <source>
        <dbReference type="Pfam" id="PF08708"/>
    </source>
</evidence>
<dbReference type="Proteomes" id="UP000053354">
    <property type="component" value="Plasmid pPS15-1"/>
</dbReference>
<dbReference type="KEGG" id="pll:I858_016540"/>
<dbReference type="EMBL" id="CP016541">
    <property type="protein sequence ID" value="ANU28588.1"/>
    <property type="molecule type" value="Genomic_DNA"/>
</dbReference>
<organism evidence="2 3">
    <name type="scientific">Planococcus versutus</name>
    <dbReference type="NCBI Taxonomy" id="1302659"/>
    <lineage>
        <taxon>Bacteria</taxon>
        <taxon>Bacillati</taxon>
        <taxon>Bacillota</taxon>
        <taxon>Bacilli</taxon>
        <taxon>Bacillales</taxon>
        <taxon>Caryophanaceae</taxon>
        <taxon>Planococcus</taxon>
    </lineage>
</organism>
<accession>A0A1B1S5W8</accession>
<keyword evidence="3" id="KW-1185">Reference proteome</keyword>
<reference evidence="2" key="1">
    <citation type="submission" date="2016-10" db="EMBL/GenBank/DDBJ databases">
        <authorList>
            <person name="See-Too W.S."/>
        </authorList>
    </citation>
    <scope>NUCLEOTIDE SEQUENCE</scope>
    <source>
        <strain evidence="2">L10.15</strain>
        <plasmid evidence="2">pPS15-1</plasmid>
    </source>
</reference>
<sequence>MVKMNNIFDLLLHEGIHTYKQRYSSATLPQVINEHKKTQKHKKGAISVTRSKEDLSTPGGVRGYVVTSKETLLEDFVELSHWNPNVHNYLGYSDVERRHLKGHTEKNLQQINTFVVDIDTKKQPYTEILTAALDHSVGIPTLILETPKGFQVYFVLETPLFISNQNDYRGLKVAKRISENIRRSLAKVLQGVDLSCNDFGFFRMPNEENIRWFSADMVFSMHNLIGWSKRQDDDQNRGLFVVESKGEGLDPTQTEWFQELVATRHVKGSHGQIGRDNLMYTLALACYSAGKGIGETLDLLDEYNSSLEVPVRHSEVQKIVKSAYKGRFKGASQIYIQELLEAWLPGKDVPVTNHLGGWYKFKKERKDRVRSHYAEWEDDLLAYIQSETSTVQPIVWTTQKALCVAIGMSRSTFNEVIRKSKKLLIKRIGKGRSAQTGLTSVDVLLQCALEYNQQHRSLYYEALTLLNGSRENASALWELENQLTLLTKFPESSSLIGKKFNSS</sequence>
<gene>
    <name evidence="2" type="ORF">I858_016540</name>
</gene>
<name>A0A1B1S5W8_9BACL</name>
<dbReference type="OrthoDB" id="1790977at2"/>
<proteinExistence type="predicted"/>
<evidence type="ECO:0000313" key="3">
    <source>
        <dbReference type="Proteomes" id="UP000053354"/>
    </source>
</evidence>